<feature type="domain" description="YdbS-like PH" evidence="2">
    <location>
        <begin position="97"/>
        <end position="173"/>
    </location>
</feature>
<dbReference type="Pfam" id="PF03703">
    <property type="entry name" value="bPH_2"/>
    <property type="match status" value="1"/>
</dbReference>
<dbReference type="AlphaFoldDB" id="A0A089ZIR8"/>
<dbReference type="EMBL" id="LN734822">
    <property type="protein sequence ID" value="CEL24069.1"/>
    <property type="molecule type" value="Genomic_DNA"/>
</dbReference>
<evidence type="ECO:0000313" key="3">
    <source>
        <dbReference type="EMBL" id="AIS32738.1"/>
    </source>
</evidence>
<keyword evidence="1" id="KW-1133">Transmembrane helix</keyword>
<keyword evidence="1" id="KW-0812">Transmembrane</keyword>
<keyword evidence="6" id="KW-1185">Reference proteome</keyword>
<dbReference type="EMBL" id="CP006933">
    <property type="protein sequence ID" value="AIS32738.1"/>
    <property type="molecule type" value="Genomic_DNA"/>
</dbReference>
<evidence type="ECO:0000313" key="4">
    <source>
        <dbReference type="EMBL" id="CEL24069.1"/>
    </source>
</evidence>
<evidence type="ECO:0000313" key="5">
    <source>
        <dbReference type="Proteomes" id="UP000029661"/>
    </source>
</evidence>
<dbReference type="Proteomes" id="UP000062768">
    <property type="component" value="Chromosome I"/>
</dbReference>
<dbReference type="Proteomes" id="UP000029661">
    <property type="component" value="Chromosome"/>
</dbReference>
<sequence length="206" mass="24518">MVVDEIMFNRNNNNNPGERLVFETRPRFLASMKWTILKLILLIVVFYLFRYVILVAIALENYSVQFVQLPLIQATYYLLLLIIILLILSIVWDMISWRQKKYQITTQRVVVKRGIIRKKRSYIHYSKIQDIDVDQGILDRLFSAGDIEIYGGHEHTNIILEDVPNPREVEDIIDRLTMGEEVDLKPKNHRIPKRSIIEEYDQKFKR</sequence>
<protein>
    <recommendedName>
        <fullName evidence="2">YdbS-like PH domain-containing protein</fullName>
    </recommendedName>
</protein>
<evidence type="ECO:0000256" key="1">
    <source>
        <dbReference type="SAM" id="Phobius"/>
    </source>
</evidence>
<evidence type="ECO:0000259" key="2">
    <source>
        <dbReference type="Pfam" id="PF03703"/>
    </source>
</evidence>
<proteinExistence type="predicted"/>
<dbReference type="PATRIC" id="fig|2162.10.peg.435"/>
<gene>
    <name evidence="3" type="ORF">BRM9_1934</name>
    <name evidence="4" type="ORF">MB9_0422</name>
</gene>
<keyword evidence="1" id="KW-0472">Membrane</keyword>
<dbReference type="PANTHER" id="PTHR37938">
    <property type="entry name" value="BLL0215 PROTEIN"/>
    <property type="match status" value="1"/>
</dbReference>
<dbReference type="STRING" id="2162.BRM9_1934"/>
<feature type="transmembrane region" description="Helical" evidence="1">
    <location>
        <begin position="35"/>
        <end position="59"/>
    </location>
</feature>
<dbReference type="InterPro" id="IPR005182">
    <property type="entry name" value="YdbS-like_PH"/>
</dbReference>
<evidence type="ECO:0000313" key="6">
    <source>
        <dbReference type="Proteomes" id="UP000062768"/>
    </source>
</evidence>
<organism evidence="3 5">
    <name type="scientific">Methanobacterium formicicum</name>
    <dbReference type="NCBI Taxonomy" id="2162"/>
    <lineage>
        <taxon>Archaea</taxon>
        <taxon>Methanobacteriati</taxon>
        <taxon>Methanobacteriota</taxon>
        <taxon>Methanomada group</taxon>
        <taxon>Methanobacteria</taxon>
        <taxon>Methanobacteriales</taxon>
        <taxon>Methanobacteriaceae</taxon>
        <taxon>Methanobacterium</taxon>
    </lineage>
</organism>
<feature type="transmembrane region" description="Helical" evidence="1">
    <location>
        <begin position="71"/>
        <end position="92"/>
    </location>
</feature>
<name>A0A089ZIR8_METFO</name>
<reference evidence="3" key="1">
    <citation type="submission" date="2013-12" db="EMBL/GenBank/DDBJ databases">
        <title>The complete genome sequence of Methanobacterium sp. BRM9.</title>
        <authorList>
            <consortium name="Pastoral Greenhouse Gas Research Consortium"/>
            <person name="Kelly W.J."/>
            <person name="Leahy S.C."/>
            <person name="Perry R."/>
            <person name="Li D."/>
            <person name="Altermann E."/>
            <person name="Lambie S.C."/>
            <person name="Attwood G.T."/>
        </authorList>
    </citation>
    <scope>NUCLEOTIDE SEQUENCE [LARGE SCALE GENOMIC DNA]</scope>
    <source>
        <strain evidence="3">BRM9</strain>
    </source>
</reference>
<reference evidence="4" key="2">
    <citation type="submission" date="2014-09" db="EMBL/GenBank/DDBJ databases">
        <authorList>
            <person name="Bishop-Lilly K.A."/>
            <person name="Broomall S.M."/>
            <person name="Chain P.S."/>
            <person name="Chertkov O."/>
            <person name="Coyne S.R."/>
            <person name="Daligault H.E."/>
            <person name="Davenport K.W."/>
            <person name="Erkkila T."/>
            <person name="Frey K.G."/>
            <person name="Gibbons H.S."/>
            <person name="Gu W."/>
            <person name="Jaissle J."/>
            <person name="Johnson S.L."/>
            <person name="Koroleva G.I."/>
            <person name="Ladner J.T."/>
            <person name="Lo C.-C."/>
            <person name="Minogue T.D."/>
            <person name="Munk C."/>
            <person name="Palacios G.F."/>
            <person name="Redden C.L."/>
            <person name="Rosenzweig C.N."/>
            <person name="Scholz M.B."/>
            <person name="Teshima H."/>
            <person name="Xu Y."/>
        </authorList>
    </citation>
    <scope>NUCLEOTIDE SEQUENCE</scope>
    <source>
        <strain evidence="4">Mb9</strain>
    </source>
</reference>
<dbReference type="KEGG" id="mfc:BRM9_1934"/>
<dbReference type="PANTHER" id="PTHR37938:SF1">
    <property type="entry name" value="BLL0215 PROTEIN"/>
    <property type="match status" value="1"/>
</dbReference>
<accession>A0A089ZIR8</accession>